<feature type="compositionally biased region" description="Basic and acidic residues" evidence="1">
    <location>
        <begin position="261"/>
        <end position="290"/>
    </location>
</feature>
<feature type="region of interest" description="Disordered" evidence="1">
    <location>
        <begin position="619"/>
        <end position="651"/>
    </location>
</feature>
<feature type="region of interest" description="Disordered" evidence="1">
    <location>
        <begin position="942"/>
        <end position="970"/>
    </location>
</feature>
<dbReference type="AlphaFoldDB" id="A0A5K1UP06"/>
<dbReference type="Proteomes" id="UP000078387">
    <property type="component" value="Unassembled WGS sequence"/>
</dbReference>
<feature type="compositionally biased region" description="Basic and acidic residues" evidence="1">
    <location>
        <begin position="124"/>
        <end position="144"/>
    </location>
</feature>
<feature type="region of interest" description="Disordered" evidence="1">
    <location>
        <begin position="696"/>
        <end position="894"/>
    </location>
</feature>
<feature type="compositionally biased region" description="Polar residues" evidence="1">
    <location>
        <begin position="942"/>
        <end position="957"/>
    </location>
</feature>
<feature type="compositionally biased region" description="Basic and acidic residues" evidence="1">
    <location>
        <begin position="227"/>
        <end position="236"/>
    </location>
</feature>
<feature type="region of interest" description="Disordered" evidence="1">
    <location>
        <begin position="983"/>
        <end position="1069"/>
    </location>
</feature>
<dbReference type="VEuPathDB" id="AmoebaDB:EHI7A_105040"/>
<gene>
    <name evidence="2" type="ORF">CL6EHI_060430</name>
</gene>
<feature type="compositionally biased region" description="Polar residues" evidence="1">
    <location>
        <begin position="68"/>
        <end position="78"/>
    </location>
</feature>
<reference evidence="2 3" key="1">
    <citation type="submission" date="2016-05" db="EMBL/GenBank/DDBJ databases">
        <title>First whole genome sequencing of Entamoeba histolytica HM1:IMSS-clone-6.</title>
        <authorList>
            <person name="Mukherjee Avik.K."/>
            <person name="Izumyama S."/>
            <person name="Nakada-Tsukui K."/>
            <person name="Nozaki T."/>
        </authorList>
    </citation>
    <scope>NUCLEOTIDE SEQUENCE [LARGE SCALE GENOMIC DNA]</scope>
    <source>
        <strain evidence="2 3">HM1:IMSS clone 6</strain>
    </source>
</reference>
<dbReference type="VEuPathDB" id="AmoebaDB:EHI8A_111600"/>
<feature type="region of interest" description="Disordered" evidence="1">
    <location>
        <begin position="553"/>
        <end position="598"/>
    </location>
</feature>
<feature type="compositionally biased region" description="Basic and acidic residues" evidence="1">
    <location>
        <begin position="573"/>
        <end position="591"/>
    </location>
</feature>
<feature type="compositionally biased region" description="Basic and acidic residues" evidence="1">
    <location>
        <begin position="1042"/>
        <end position="1069"/>
    </location>
</feature>
<evidence type="ECO:0000313" key="3">
    <source>
        <dbReference type="Proteomes" id="UP000078387"/>
    </source>
</evidence>
<feature type="compositionally biased region" description="Basic and acidic residues" evidence="1">
    <location>
        <begin position="715"/>
        <end position="731"/>
    </location>
</feature>
<name>A0A5K1UP06_ENTHI</name>
<feature type="compositionally biased region" description="Acidic residues" evidence="1">
    <location>
        <begin position="333"/>
        <end position="348"/>
    </location>
</feature>
<feature type="compositionally biased region" description="Basic and acidic residues" evidence="1">
    <location>
        <begin position="389"/>
        <end position="407"/>
    </location>
</feature>
<feature type="compositionally biased region" description="Basic and acidic residues" evidence="1">
    <location>
        <begin position="739"/>
        <end position="847"/>
    </location>
</feature>
<feature type="compositionally biased region" description="Polar residues" evidence="1">
    <location>
        <begin position="629"/>
        <end position="647"/>
    </location>
</feature>
<feature type="region of interest" description="Disordered" evidence="1">
    <location>
        <begin position="25"/>
        <end position="86"/>
    </location>
</feature>
<feature type="compositionally biased region" description="Polar residues" evidence="1">
    <location>
        <begin position="145"/>
        <end position="164"/>
    </location>
</feature>
<dbReference type="VEuPathDB" id="AmoebaDB:KM1_044440"/>
<dbReference type="VEuPathDB" id="AmoebaDB:EHI_060430"/>
<comment type="caution">
    <text evidence="2">The sequence shown here is derived from an EMBL/GenBank/DDBJ whole genome shotgun (WGS) entry which is preliminary data.</text>
</comment>
<evidence type="ECO:0000256" key="1">
    <source>
        <dbReference type="SAM" id="MobiDB-lite"/>
    </source>
</evidence>
<accession>A0A5K1UP06</accession>
<feature type="region of interest" description="Disordered" evidence="1">
    <location>
        <begin position="445"/>
        <end position="470"/>
    </location>
</feature>
<dbReference type="VEuPathDB" id="AmoebaDB:EHI8A_039990"/>
<dbReference type="VEuPathDB" id="AmoebaDB:EHI5A_033570"/>
<feature type="compositionally biased region" description="Basic and acidic residues" evidence="1">
    <location>
        <begin position="25"/>
        <end position="35"/>
    </location>
</feature>
<dbReference type="OMA" id="DKTEQGD"/>
<feature type="compositionally biased region" description="Polar residues" evidence="1">
    <location>
        <begin position="370"/>
        <end position="388"/>
    </location>
</feature>
<feature type="compositionally biased region" description="Basic and acidic residues" evidence="1">
    <location>
        <begin position="180"/>
        <end position="216"/>
    </location>
</feature>
<organism evidence="2 3">
    <name type="scientific">Entamoeba histolytica</name>
    <dbReference type="NCBI Taxonomy" id="5759"/>
    <lineage>
        <taxon>Eukaryota</taxon>
        <taxon>Amoebozoa</taxon>
        <taxon>Evosea</taxon>
        <taxon>Archamoebae</taxon>
        <taxon>Mastigamoebida</taxon>
        <taxon>Entamoebidae</taxon>
        <taxon>Entamoeba</taxon>
    </lineage>
</organism>
<dbReference type="VEuPathDB" id="AmoebaDB:EHI7A_120490"/>
<dbReference type="EMBL" id="BDEQ01000001">
    <property type="protein sequence ID" value="GAT97116.1"/>
    <property type="molecule type" value="Genomic_DNA"/>
</dbReference>
<feature type="compositionally biased region" description="Basic and acidic residues" evidence="1">
    <location>
        <begin position="319"/>
        <end position="332"/>
    </location>
</feature>
<sequence>MSSPKKVSSKIAQLIGQYEQLEAKKQEELEREQKVKSQTRNHPNRVVVKQSTLKIQRKKSSKSSSSSEEITASKTPQKTFKPAKQQGKIAILTKQLAGGFDTKQSSFEIEQKEIEKNTTSIEDESVKSLDDSKQSLPEVSKDNVNESSSTLTNGEKKLSTSLCNEQDELQKSKSSSSTDNKNDKRDEIHFVDVLPKNEEKEISMEIESSKTEEEKSNLQIPSLNLSEGKDKNESVEIAKVLKKSNSSNNSGEEDKQDEEVSCEKFDSQEEKKEEMIKAEVSQNKEVKDKSTTTPSLEVSEQIEQKLKESISQEVVTQSEEVKETSPTIKEDDSLSDEEKEDDSLSDEEKEVHDKETVLPNNGEEPKEASIHSQSPIDYSNNEIDTNNSVEKDLQEKTSKPHSEEGHIIKGNVLIISDDVKHTNSSEFSESSHGGDYKDVMVCVGENKKTPSGSSLSNDQKEEPITNINESNQENIVVNGMEFSIKNENKISSSSAKSSLCSVEERDKEVYVNIDDQKGASPTIKEYSSSDSMDEEMIGTVVVGVVNELVEQIQNEPKEEVNQPVLESSPSLSEGKKDEKSIISSNGDEKEIQPPNLDEQTIASIQDLVTSKIEACQKKNETENAAELDLSNSSIPEKVTTQSNSSSDEGMEVQHEYANVIENEVIETIKSKIKEENDNELTNEEQQKQEETKIKFIIKEVTSETPSSSEEESTEVTDKEVISASEENKEENATNQVILEEPKQQVDEEPKQQVDEEPKQQVDEEPKQQVDEEPKQQVDEEPKQQVDEEPKQQVDEEPKQQVDEEPKQQVDEEPKQQVDEEPKQQVDEEPKQQVDEEPKQQVDEEPNVRDIQNNELITKEKEIQPTDSLTLSSEDKKESKVNNLSERPSEKGRLTYEQKEINEFFNKIDGEVQLIPVQKIKSKPGKRKQITKEGFAYRKTLSCETDQSLNKVRSQDSPSGEMVPPKKVPVGGVSLFGGFNPAKVSLRKTNYPKEEKESSIQNSESNPPPRSISENTSRPGVPGGQPLFGGFNPATFKLKKTTVKKENIPEKKSQEEIPEFMKLKLKKTEK</sequence>
<proteinExistence type="predicted"/>
<feature type="region of interest" description="Disordered" evidence="1">
    <location>
        <begin position="102"/>
        <end position="411"/>
    </location>
</feature>
<evidence type="ECO:0000313" key="2">
    <source>
        <dbReference type="EMBL" id="GAT97116.1"/>
    </source>
</evidence>
<protein>
    <submittedName>
        <fullName evidence="2">Uro-adherence factor a putative</fullName>
    </submittedName>
</protein>